<name>A0ABR2FYP8_9ROSI</name>
<accession>A0ABR2FYP8</accession>
<dbReference type="Proteomes" id="UP001472677">
    <property type="component" value="Unassembled WGS sequence"/>
</dbReference>
<organism evidence="1 2">
    <name type="scientific">Hibiscus sabdariffa</name>
    <name type="common">roselle</name>
    <dbReference type="NCBI Taxonomy" id="183260"/>
    <lineage>
        <taxon>Eukaryota</taxon>
        <taxon>Viridiplantae</taxon>
        <taxon>Streptophyta</taxon>
        <taxon>Embryophyta</taxon>
        <taxon>Tracheophyta</taxon>
        <taxon>Spermatophyta</taxon>
        <taxon>Magnoliopsida</taxon>
        <taxon>eudicotyledons</taxon>
        <taxon>Gunneridae</taxon>
        <taxon>Pentapetalae</taxon>
        <taxon>rosids</taxon>
        <taxon>malvids</taxon>
        <taxon>Malvales</taxon>
        <taxon>Malvaceae</taxon>
        <taxon>Malvoideae</taxon>
        <taxon>Hibiscus</taxon>
    </lineage>
</organism>
<dbReference type="EMBL" id="JBBPBM010000004">
    <property type="protein sequence ID" value="KAK8589253.1"/>
    <property type="molecule type" value="Genomic_DNA"/>
</dbReference>
<evidence type="ECO:0000313" key="2">
    <source>
        <dbReference type="Proteomes" id="UP001472677"/>
    </source>
</evidence>
<gene>
    <name evidence="1" type="ORF">V6N12_023655</name>
</gene>
<protein>
    <submittedName>
        <fullName evidence="1">Uncharacterized protein</fullName>
    </submittedName>
</protein>
<reference evidence="1 2" key="1">
    <citation type="journal article" date="2024" name="G3 (Bethesda)">
        <title>Genome assembly of Hibiscus sabdariffa L. provides insights into metabolisms of medicinal natural products.</title>
        <authorList>
            <person name="Kim T."/>
        </authorList>
    </citation>
    <scope>NUCLEOTIDE SEQUENCE [LARGE SCALE GENOMIC DNA]</scope>
    <source>
        <strain evidence="1">TK-2024</strain>
        <tissue evidence="1">Old leaves</tissue>
    </source>
</reference>
<evidence type="ECO:0000313" key="1">
    <source>
        <dbReference type="EMBL" id="KAK8589253.1"/>
    </source>
</evidence>
<sequence>MFAALLRNLWLGRNAKVFDAPQIEDSSVIDKSTRLVSLMVQTRAACQENYRGLHPLVGHLTNLRRRAWRVKIQHGLRSGNKVVHVLATSTSVDTLESLYYTQLPDSVLQVLHEDSLRSL</sequence>
<keyword evidence="2" id="KW-1185">Reference proteome</keyword>
<proteinExistence type="predicted"/>
<comment type="caution">
    <text evidence="1">The sequence shown here is derived from an EMBL/GenBank/DDBJ whole genome shotgun (WGS) entry which is preliminary data.</text>
</comment>